<name>A7GVS7_CAMC5</name>
<keyword evidence="2" id="KW-1185">Reference proteome</keyword>
<sequence length="109" mass="12809">MWIVEFVNEKARNEILSLPKNLQARAFKMMQMLEIYGNTIGEPHTKNIGDDLFEIRIKSTEGIARSIYCYEVGKKIVILLTFIKKSEKIPKYIVEQAKQRLKEYKNARD</sequence>
<dbReference type="HOGENOM" id="CLU_122734_6_0_7"/>
<gene>
    <name evidence="1" type="ORF">CCV52592_2041</name>
</gene>
<dbReference type="RefSeq" id="WP_011991618.1">
    <property type="nucleotide sequence ID" value="NC_009715.2"/>
</dbReference>
<dbReference type="Proteomes" id="UP000006380">
    <property type="component" value="Chromosome"/>
</dbReference>
<protein>
    <submittedName>
        <fullName evidence="1">Phage-associated protein, Gp49 family</fullName>
    </submittedName>
</protein>
<dbReference type="Pfam" id="PF05973">
    <property type="entry name" value="Gp49"/>
    <property type="match status" value="1"/>
</dbReference>
<accession>A7GVS7</accession>
<proteinExistence type="predicted"/>
<dbReference type="InterPro" id="IPR009241">
    <property type="entry name" value="HigB-like"/>
</dbReference>
<organism evidence="1 2">
    <name type="scientific">Campylobacter curvus (strain 525.92)</name>
    <dbReference type="NCBI Taxonomy" id="360105"/>
    <lineage>
        <taxon>Bacteria</taxon>
        <taxon>Pseudomonadati</taxon>
        <taxon>Campylobacterota</taxon>
        <taxon>Epsilonproteobacteria</taxon>
        <taxon>Campylobacterales</taxon>
        <taxon>Campylobacteraceae</taxon>
        <taxon>Campylobacter</taxon>
    </lineage>
</organism>
<evidence type="ECO:0000313" key="1">
    <source>
        <dbReference type="EMBL" id="EAU00798.1"/>
    </source>
</evidence>
<evidence type="ECO:0000313" key="2">
    <source>
        <dbReference type="Proteomes" id="UP000006380"/>
    </source>
</evidence>
<dbReference type="OrthoDB" id="5355539at2"/>
<dbReference type="KEGG" id="ccv:CCV52592_2041"/>
<dbReference type="EMBL" id="CP000767">
    <property type="protein sequence ID" value="EAU00798.1"/>
    <property type="molecule type" value="Genomic_DNA"/>
</dbReference>
<reference evidence="1" key="1">
    <citation type="submission" date="2016-07" db="EMBL/GenBank/DDBJ databases">
        <title>Comparative genomics of the Campylobacter concisus group.</title>
        <authorList>
            <person name="Miller W.G."/>
            <person name="Yee E."/>
            <person name="Chapman M.H."/>
            <person name="Huynh S."/>
            <person name="Bono J.L."/>
            <person name="On S.L.W."/>
            <person name="StLeger J."/>
            <person name="Foster G."/>
            <person name="Parker C.T."/>
        </authorList>
    </citation>
    <scope>NUCLEOTIDE SEQUENCE</scope>
    <source>
        <strain evidence="1">525.92</strain>
    </source>
</reference>
<dbReference type="AlphaFoldDB" id="A7GVS7"/>
<dbReference type="STRING" id="360105.CCV52592_2041"/>